<gene>
    <name evidence="1" type="ORF">ACFQ11_12775</name>
</gene>
<organism evidence="1 2">
    <name type="scientific">Actinomadura sediminis</name>
    <dbReference type="NCBI Taxonomy" id="1038904"/>
    <lineage>
        <taxon>Bacteria</taxon>
        <taxon>Bacillati</taxon>
        <taxon>Actinomycetota</taxon>
        <taxon>Actinomycetes</taxon>
        <taxon>Streptosporangiales</taxon>
        <taxon>Thermomonosporaceae</taxon>
        <taxon>Actinomadura</taxon>
    </lineage>
</organism>
<dbReference type="SUPFAM" id="SSF47240">
    <property type="entry name" value="Ferritin-like"/>
    <property type="match status" value="1"/>
</dbReference>
<evidence type="ECO:0000313" key="1">
    <source>
        <dbReference type="EMBL" id="MFD0901268.1"/>
    </source>
</evidence>
<dbReference type="InterPro" id="IPR010287">
    <property type="entry name" value="DUF892_YciF-like"/>
</dbReference>
<keyword evidence="2" id="KW-1185">Reference proteome</keyword>
<accession>A0ABW3ELN0</accession>
<sequence>MTTIEKKLIDYLKDAHALQQHVQGVLSELLTTAADEPDLCRRLGGYARRNRENTRAIEDRLRAHDASPSIVRDAEMLWGAIADVLKSRRNHVGRHVRDGYVAAHLQIAEAEMLRRIADRAGDAETAEVAAAVCDDAREISAAISDNWDAAVELSLRRHGVHPHR</sequence>
<evidence type="ECO:0000313" key="2">
    <source>
        <dbReference type="Proteomes" id="UP001596972"/>
    </source>
</evidence>
<reference evidence="2" key="1">
    <citation type="journal article" date="2019" name="Int. J. Syst. Evol. Microbiol.">
        <title>The Global Catalogue of Microorganisms (GCM) 10K type strain sequencing project: providing services to taxonomists for standard genome sequencing and annotation.</title>
        <authorList>
            <consortium name="The Broad Institute Genomics Platform"/>
            <consortium name="The Broad Institute Genome Sequencing Center for Infectious Disease"/>
            <person name="Wu L."/>
            <person name="Ma J."/>
        </authorList>
    </citation>
    <scope>NUCLEOTIDE SEQUENCE [LARGE SCALE GENOMIC DNA]</scope>
    <source>
        <strain evidence="2">JCM 31202</strain>
    </source>
</reference>
<dbReference type="InterPro" id="IPR009078">
    <property type="entry name" value="Ferritin-like_SF"/>
</dbReference>
<proteinExistence type="predicted"/>
<comment type="caution">
    <text evidence="1">The sequence shown here is derived from an EMBL/GenBank/DDBJ whole genome shotgun (WGS) entry which is preliminary data.</text>
</comment>
<dbReference type="RefSeq" id="WP_378298488.1">
    <property type="nucleotide sequence ID" value="NZ_JBHTJA010000019.1"/>
</dbReference>
<dbReference type="InterPro" id="IPR012347">
    <property type="entry name" value="Ferritin-like"/>
</dbReference>
<dbReference type="Pfam" id="PF05974">
    <property type="entry name" value="DUF892"/>
    <property type="match status" value="1"/>
</dbReference>
<dbReference type="Gene3D" id="1.20.1260.10">
    <property type="match status" value="1"/>
</dbReference>
<protein>
    <submittedName>
        <fullName evidence="1">DUF892 family protein</fullName>
    </submittedName>
</protein>
<dbReference type="Proteomes" id="UP001596972">
    <property type="component" value="Unassembled WGS sequence"/>
</dbReference>
<dbReference type="EMBL" id="JBHTJA010000019">
    <property type="protein sequence ID" value="MFD0901268.1"/>
    <property type="molecule type" value="Genomic_DNA"/>
</dbReference>
<name>A0ABW3ELN0_9ACTN</name>